<evidence type="ECO:0000313" key="5">
    <source>
        <dbReference type="Proteomes" id="UP000499080"/>
    </source>
</evidence>
<evidence type="ECO:0000259" key="2">
    <source>
        <dbReference type="Pfam" id="PF01498"/>
    </source>
</evidence>
<dbReference type="InterPro" id="IPR009057">
    <property type="entry name" value="Homeodomain-like_sf"/>
</dbReference>
<protein>
    <submittedName>
        <fullName evidence="4">Transposable element Tc1 transposase</fullName>
    </submittedName>
</protein>
<dbReference type="EMBL" id="BGPR01016258">
    <property type="protein sequence ID" value="GBN72399.1"/>
    <property type="molecule type" value="Genomic_DNA"/>
</dbReference>
<organism evidence="4 5">
    <name type="scientific">Araneus ventricosus</name>
    <name type="common">Orbweaver spider</name>
    <name type="synonym">Epeira ventricosa</name>
    <dbReference type="NCBI Taxonomy" id="182803"/>
    <lineage>
        <taxon>Eukaryota</taxon>
        <taxon>Metazoa</taxon>
        <taxon>Ecdysozoa</taxon>
        <taxon>Arthropoda</taxon>
        <taxon>Chelicerata</taxon>
        <taxon>Arachnida</taxon>
        <taxon>Araneae</taxon>
        <taxon>Araneomorphae</taxon>
        <taxon>Entelegynae</taxon>
        <taxon>Araneoidea</taxon>
        <taxon>Araneidae</taxon>
        <taxon>Araneus</taxon>
    </lineage>
</organism>
<dbReference type="InterPro" id="IPR052338">
    <property type="entry name" value="Transposase_5"/>
</dbReference>
<dbReference type="AlphaFoldDB" id="A0A4Y2RAV6"/>
<dbReference type="GO" id="GO:0005634">
    <property type="term" value="C:nucleus"/>
    <property type="evidence" value="ECO:0007669"/>
    <property type="project" value="UniProtKB-SubCell"/>
</dbReference>
<dbReference type="InterPro" id="IPR038717">
    <property type="entry name" value="Tc1-like_DDE_dom"/>
</dbReference>
<dbReference type="GO" id="GO:0003677">
    <property type="term" value="F:DNA binding"/>
    <property type="evidence" value="ECO:0007669"/>
    <property type="project" value="InterPro"/>
</dbReference>
<keyword evidence="5" id="KW-1185">Reference proteome</keyword>
<dbReference type="Gene3D" id="3.30.420.10">
    <property type="entry name" value="Ribonuclease H-like superfamily/Ribonuclease H"/>
    <property type="match status" value="1"/>
</dbReference>
<sequence>MSNHQRLDDGMSVVCNLWKQFQDTGSIERKPGQGRPRATTATEDRYLSIIAKHNRGATASQLSRDLYAATGTRVSRVTVSKRLHETGLFARRPAVCVPLTSTNRIIRLAWCREHRDWSMDQWATVLLTDESRFSLNTDSRRMFTWREPGTRYLPSNVREIDHYGGGVLMVWAGIMLDGRTPLHIFERGTVTGVRYKDEILEPYIRLFKGAVGPEFILMDDNARPHRALLVGEFLESEDIRRMDWPARSPHLNPIEHVWDTLGRAIATRNPPPRTIQEMKAALLNEWDQLPQEMINCLISIQSSVLIRCVADINPSRGTKVSPKEKVKHGCITKKVVKLATAINDYEKIFKL</sequence>
<comment type="subcellular location">
    <subcellularLocation>
        <location evidence="1">Nucleus</location>
    </subcellularLocation>
</comment>
<dbReference type="PANTHER" id="PTHR23022:SF135">
    <property type="entry name" value="SI:DKEY-77F5.3"/>
    <property type="match status" value="1"/>
</dbReference>
<dbReference type="PANTHER" id="PTHR23022">
    <property type="entry name" value="TRANSPOSABLE ELEMENT-RELATED"/>
    <property type="match status" value="1"/>
</dbReference>
<dbReference type="Proteomes" id="UP000499080">
    <property type="component" value="Unassembled WGS sequence"/>
</dbReference>
<name>A0A4Y2RAV6_ARAVE</name>
<dbReference type="OrthoDB" id="4843387at2759"/>
<accession>A0A4Y2RAV6</accession>
<evidence type="ECO:0000256" key="1">
    <source>
        <dbReference type="ARBA" id="ARBA00004123"/>
    </source>
</evidence>
<dbReference type="GO" id="GO:0006313">
    <property type="term" value="P:DNA transposition"/>
    <property type="evidence" value="ECO:0007669"/>
    <property type="project" value="InterPro"/>
</dbReference>
<dbReference type="InterPro" id="IPR002492">
    <property type="entry name" value="Transposase_Tc1-like"/>
</dbReference>
<dbReference type="InterPro" id="IPR036397">
    <property type="entry name" value="RNaseH_sf"/>
</dbReference>
<dbReference type="Pfam" id="PF01498">
    <property type="entry name" value="HTH_Tnp_Tc3_2"/>
    <property type="match status" value="1"/>
</dbReference>
<feature type="domain" description="Tc1-like transposase DDE" evidence="3">
    <location>
        <begin position="125"/>
        <end position="268"/>
    </location>
</feature>
<dbReference type="SUPFAM" id="SSF46689">
    <property type="entry name" value="Homeodomain-like"/>
    <property type="match status" value="1"/>
</dbReference>
<proteinExistence type="predicted"/>
<evidence type="ECO:0000259" key="3">
    <source>
        <dbReference type="Pfam" id="PF13358"/>
    </source>
</evidence>
<reference evidence="4 5" key="1">
    <citation type="journal article" date="2019" name="Sci. Rep.">
        <title>Orb-weaving spider Araneus ventricosus genome elucidates the spidroin gene catalogue.</title>
        <authorList>
            <person name="Kono N."/>
            <person name="Nakamura H."/>
            <person name="Ohtoshi R."/>
            <person name="Moran D.A.P."/>
            <person name="Shinohara A."/>
            <person name="Yoshida Y."/>
            <person name="Fujiwara M."/>
            <person name="Mori M."/>
            <person name="Tomita M."/>
            <person name="Arakawa K."/>
        </authorList>
    </citation>
    <scope>NUCLEOTIDE SEQUENCE [LARGE SCALE GENOMIC DNA]</scope>
</reference>
<dbReference type="Pfam" id="PF13358">
    <property type="entry name" value="DDE_3"/>
    <property type="match status" value="1"/>
</dbReference>
<dbReference type="GO" id="GO:0015074">
    <property type="term" value="P:DNA integration"/>
    <property type="evidence" value="ECO:0007669"/>
    <property type="project" value="InterPro"/>
</dbReference>
<evidence type="ECO:0000313" key="4">
    <source>
        <dbReference type="EMBL" id="GBN72399.1"/>
    </source>
</evidence>
<gene>
    <name evidence="4" type="primary">tc1a_96</name>
    <name evidence="4" type="ORF">AVEN_117070_1</name>
</gene>
<comment type="caution">
    <text evidence="4">The sequence shown here is derived from an EMBL/GenBank/DDBJ whole genome shotgun (WGS) entry which is preliminary data.</text>
</comment>
<feature type="domain" description="Transposase Tc1-like" evidence="2">
    <location>
        <begin position="44"/>
        <end position="116"/>
    </location>
</feature>